<dbReference type="Pfam" id="PF00534">
    <property type="entry name" value="Glycos_transf_1"/>
    <property type="match status" value="1"/>
</dbReference>
<dbReference type="EMBL" id="BAABJH010000001">
    <property type="protein sequence ID" value="GAA4883815.1"/>
    <property type="molecule type" value="Genomic_DNA"/>
</dbReference>
<gene>
    <name evidence="3" type="ORF">GCM10023311_02590</name>
</gene>
<dbReference type="Proteomes" id="UP001500433">
    <property type="component" value="Unassembled WGS sequence"/>
</dbReference>
<reference evidence="4" key="1">
    <citation type="journal article" date="2019" name="Int. J. Syst. Evol. Microbiol.">
        <title>The Global Catalogue of Microorganisms (GCM) 10K type strain sequencing project: providing services to taxonomists for standard genome sequencing and annotation.</title>
        <authorList>
            <consortium name="The Broad Institute Genomics Platform"/>
            <consortium name="The Broad Institute Genome Sequencing Center for Infectious Disease"/>
            <person name="Wu L."/>
            <person name="Ma J."/>
        </authorList>
    </citation>
    <scope>NUCLEOTIDE SEQUENCE [LARGE SCALE GENOMIC DNA]</scope>
    <source>
        <strain evidence="4">JCM 18274</strain>
    </source>
</reference>
<feature type="domain" description="Glycosyltransferase subfamily 4-like N-terminal" evidence="2">
    <location>
        <begin position="4"/>
        <end position="139"/>
    </location>
</feature>
<evidence type="ECO:0000259" key="2">
    <source>
        <dbReference type="Pfam" id="PF13477"/>
    </source>
</evidence>
<dbReference type="SUPFAM" id="SSF53756">
    <property type="entry name" value="UDP-Glycosyltransferase/glycogen phosphorylase"/>
    <property type="match status" value="1"/>
</dbReference>
<evidence type="ECO:0000313" key="3">
    <source>
        <dbReference type="EMBL" id="GAA4883815.1"/>
    </source>
</evidence>
<dbReference type="PANTHER" id="PTHR12526">
    <property type="entry name" value="GLYCOSYLTRANSFERASE"/>
    <property type="match status" value="1"/>
</dbReference>
<sequence length="374" mass="43194">MPSLHFFRWAEQLESSGHDVYWFDILDGEQTERLPWVNKINGWKLKYPNVKGRYFIKRRLPFLYKLLKPFLERHVEKEFEKVLLEINPDVVHSFVLYISCTPILPVMEKHKTIRWIYSSWGSDLYYFKNKAKYLIDIRKVLPRVDYLFTDCQRDVALAKKYGFKGILLGVFPGGGGFNYKQTNTFIKPVLERKTILVKGYQGRSGRAIEVLKALMKLESNLKPYKIIVFGADNEVESYIKTQNIHKQLHIESLSRRLFLPHNDILKLMGSALIYIGNSNSDGMPNTLLEAIAQGAFPIQSNPGGASAEVITHNKNGLLIENCKNIEHIQSCVQNALNNSELLENAFKINQEKVKPKFEESVIKKQVLKAYNNIL</sequence>
<proteinExistence type="predicted"/>
<keyword evidence="4" id="KW-1185">Reference proteome</keyword>
<dbReference type="Gene3D" id="3.40.50.2000">
    <property type="entry name" value="Glycogen Phosphorylase B"/>
    <property type="match status" value="2"/>
</dbReference>
<protein>
    <submittedName>
        <fullName evidence="3">Uncharacterized protein</fullName>
    </submittedName>
</protein>
<feature type="domain" description="Glycosyl transferase family 1" evidence="1">
    <location>
        <begin position="206"/>
        <end position="345"/>
    </location>
</feature>
<organism evidence="3 4">
    <name type="scientific">Flaviramulus aquimarinus</name>
    <dbReference type="NCBI Taxonomy" id="1170456"/>
    <lineage>
        <taxon>Bacteria</taxon>
        <taxon>Pseudomonadati</taxon>
        <taxon>Bacteroidota</taxon>
        <taxon>Flavobacteriia</taxon>
        <taxon>Flavobacteriales</taxon>
        <taxon>Flavobacteriaceae</taxon>
        <taxon>Flaviramulus</taxon>
    </lineage>
</organism>
<name>A0ABP9EQT8_9FLAO</name>
<dbReference type="InterPro" id="IPR028098">
    <property type="entry name" value="Glyco_trans_4-like_N"/>
</dbReference>
<evidence type="ECO:0000313" key="4">
    <source>
        <dbReference type="Proteomes" id="UP001500433"/>
    </source>
</evidence>
<comment type="caution">
    <text evidence="3">The sequence shown here is derived from an EMBL/GenBank/DDBJ whole genome shotgun (WGS) entry which is preliminary data.</text>
</comment>
<dbReference type="CDD" id="cd03801">
    <property type="entry name" value="GT4_PimA-like"/>
    <property type="match status" value="1"/>
</dbReference>
<dbReference type="InterPro" id="IPR001296">
    <property type="entry name" value="Glyco_trans_1"/>
</dbReference>
<evidence type="ECO:0000259" key="1">
    <source>
        <dbReference type="Pfam" id="PF00534"/>
    </source>
</evidence>
<accession>A0ABP9EQT8</accession>
<dbReference type="Pfam" id="PF13477">
    <property type="entry name" value="Glyco_trans_4_2"/>
    <property type="match status" value="1"/>
</dbReference>